<comment type="caution">
    <text evidence="1">The sequence shown here is derived from an EMBL/GenBank/DDBJ whole genome shotgun (WGS) entry which is preliminary data.</text>
</comment>
<gene>
    <name evidence="1" type="ORF">CR513_61091</name>
</gene>
<accession>A0A371E3X8</accession>
<feature type="non-terminal residue" evidence="1">
    <location>
        <position position="1"/>
    </location>
</feature>
<evidence type="ECO:0000313" key="1">
    <source>
        <dbReference type="EMBL" id="RDX60744.1"/>
    </source>
</evidence>
<dbReference type="AlphaFoldDB" id="A0A371E3X8"/>
<name>A0A371E3X8_MUCPR</name>
<reference evidence="1" key="1">
    <citation type="submission" date="2018-05" db="EMBL/GenBank/DDBJ databases">
        <title>Draft genome of Mucuna pruriens seed.</title>
        <authorList>
            <person name="Nnadi N.E."/>
            <person name="Vos R."/>
            <person name="Hasami M.H."/>
            <person name="Devisetty U.K."/>
            <person name="Aguiy J.C."/>
        </authorList>
    </citation>
    <scope>NUCLEOTIDE SEQUENCE [LARGE SCALE GENOMIC DNA]</scope>
    <source>
        <strain evidence="1">JCA_2017</strain>
    </source>
</reference>
<dbReference type="Proteomes" id="UP000257109">
    <property type="component" value="Unassembled WGS sequence"/>
</dbReference>
<sequence length="80" mass="9544">MHYKRIKEQIKIINIQKIKQYGESLPDEENFSEGIFQQKQLLTQMNQHCLEYCKKEIHYYSNKGLSRHSKSPGVIQDSML</sequence>
<dbReference type="EMBL" id="QJKJ01016614">
    <property type="protein sequence ID" value="RDX60744.1"/>
    <property type="molecule type" value="Genomic_DNA"/>
</dbReference>
<evidence type="ECO:0000313" key="2">
    <source>
        <dbReference type="Proteomes" id="UP000257109"/>
    </source>
</evidence>
<proteinExistence type="predicted"/>
<organism evidence="1 2">
    <name type="scientific">Mucuna pruriens</name>
    <name type="common">Velvet bean</name>
    <name type="synonym">Dolichos pruriens</name>
    <dbReference type="NCBI Taxonomy" id="157652"/>
    <lineage>
        <taxon>Eukaryota</taxon>
        <taxon>Viridiplantae</taxon>
        <taxon>Streptophyta</taxon>
        <taxon>Embryophyta</taxon>
        <taxon>Tracheophyta</taxon>
        <taxon>Spermatophyta</taxon>
        <taxon>Magnoliopsida</taxon>
        <taxon>eudicotyledons</taxon>
        <taxon>Gunneridae</taxon>
        <taxon>Pentapetalae</taxon>
        <taxon>rosids</taxon>
        <taxon>fabids</taxon>
        <taxon>Fabales</taxon>
        <taxon>Fabaceae</taxon>
        <taxon>Papilionoideae</taxon>
        <taxon>50 kb inversion clade</taxon>
        <taxon>NPAAA clade</taxon>
        <taxon>indigoferoid/millettioid clade</taxon>
        <taxon>Phaseoleae</taxon>
        <taxon>Mucuna</taxon>
    </lineage>
</organism>
<protein>
    <submittedName>
        <fullName evidence="1">Uncharacterized protein</fullName>
    </submittedName>
</protein>
<keyword evidence="2" id="KW-1185">Reference proteome</keyword>